<proteinExistence type="predicted"/>
<dbReference type="EMBL" id="CP089984">
    <property type="protein sequence ID" value="WXB18730.1"/>
    <property type="molecule type" value="Genomic_DNA"/>
</dbReference>
<dbReference type="InterPro" id="IPR025355">
    <property type="entry name" value="DUF4259"/>
</dbReference>
<name>A0ABZ2M8B8_9BACT</name>
<gene>
    <name evidence="1" type="ORF">LZC94_16020</name>
</gene>
<accession>A0ABZ2M8B8</accession>
<organism evidence="1 2">
    <name type="scientific">Pendulispora albinea</name>
    <dbReference type="NCBI Taxonomy" id="2741071"/>
    <lineage>
        <taxon>Bacteria</taxon>
        <taxon>Pseudomonadati</taxon>
        <taxon>Myxococcota</taxon>
        <taxon>Myxococcia</taxon>
        <taxon>Myxococcales</taxon>
        <taxon>Sorangiineae</taxon>
        <taxon>Pendulisporaceae</taxon>
        <taxon>Pendulispora</taxon>
    </lineage>
</organism>
<dbReference type="RefSeq" id="WP_394828358.1">
    <property type="nucleotide sequence ID" value="NZ_CP089984.1"/>
</dbReference>
<keyword evidence="2" id="KW-1185">Reference proteome</keyword>
<dbReference type="Proteomes" id="UP001370348">
    <property type="component" value="Chromosome"/>
</dbReference>
<reference evidence="1 2" key="1">
    <citation type="submission" date="2021-12" db="EMBL/GenBank/DDBJ databases">
        <title>Discovery of the Pendulisporaceae a myxobacterial family with distinct sporulation behavior and unique specialized metabolism.</title>
        <authorList>
            <person name="Garcia R."/>
            <person name="Popoff A."/>
            <person name="Bader C.D."/>
            <person name="Loehr J."/>
            <person name="Walesch S."/>
            <person name="Walt C."/>
            <person name="Boldt J."/>
            <person name="Bunk B."/>
            <person name="Haeckl F.J.F.P.J."/>
            <person name="Gunesch A.P."/>
            <person name="Birkelbach J."/>
            <person name="Nuebel U."/>
            <person name="Pietschmann T."/>
            <person name="Bach T."/>
            <person name="Mueller R."/>
        </authorList>
    </citation>
    <scope>NUCLEOTIDE SEQUENCE [LARGE SCALE GENOMIC DNA]</scope>
    <source>
        <strain evidence="1 2">MSr11954</strain>
    </source>
</reference>
<dbReference type="Pfam" id="PF14078">
    <property type="entry name" value="DUF4259"/>
    <property type="match status" value="1"/>
</dbReference>
<evidence type="ECO:0000313" key="2">
    <source>
        <dbReference type="Proteomes" id="UP001370348"/>
    </source>
</evidence>
<evidence type="ECO:0000313" key="1">
    <source>
        <dbReference type="EMBL" id="WXB18730.1"/>
    </source>
</evidence>
<sequence length="141" mass="14871">MGAWGHQPFQNDTALDWADWVLETGVATAIQQTLQHVASANYLDADDGSTVVAAAAIVAAACDGDVAGLPDDIVPIVPHWNPGADIVQLARDGLSAVSGAQSELASLWGESSEDALWRATLEGLQGRLRHDRVSPTARHRP</sequence>
<protein>
    <submittedName>
        <fullName evidence="1">DUF4259 domain-containing protein</fullName>
    </submittedName>
</protein>